<dbReference type="InterPro" id="IPR036390">
    <property type="entry name" value="WH_DNA-bd_sf"/>
</dbReference>
<keyword evidence="3" id="KW-0804">Transcription</keyword>
<evidence type="ECO:0000259" key="4">
    <source>
        <dbReference type="PROSITE" id="PS50995"/>
    </source>
</evidence>
<evidence type="ECO:0000256" key="2">
    <source>
        <dbReference type="ARBA" id="ARBA00023125"/>
    </source>
</evidence>
<dbReference type="InterPro" id="IPR036388">
    <property type="entry name" value="WH-like_DNA-bd_sf"/>
</dbReference>
<organism evidence="5 6">
    <name type="scientific">Inquilinus limosus MP06</name>
    <dbReference type="NCBI Taxonomy" id="1398085"/>
    <lineage>
        <taxon>Bacteria</taxon>
        <taxon>Pseudomonadati</taxon>
        <taxon>Pseudomonadota</taxon>
        <taxon>Alphaproteobacteria</taxon>
        <taxon>Rhodospirillales</taxon>
        <taxon>Rhodospirillaceae</taxon>
        <taxon>Inquilinus</taxon>
    </lineage>
</organism>
<sequence>MSEIKPLVSLYTLIKDLDQLLRRRFDERVRAAGLDLTRPQYRVLIMLDRNPGITQARLAELLDVEKMTVTGLIDRMETRGWVERRRDPNDRRAHSLHLLPPARPIVDQLEALIAQWQDDYSARLPAEVMARLIGDLQILKTKLISDSDEPAADAAKRC</sequence>
<gene>
    <name evidence="5" type="ORF">P409_35250</name>
</gene>
<dbReference type="PRINTS" id="PR00598">
    <property type="entry name" value="HTHMARR"/>
</dbReference>
<dbReference type="OrthoDB" id="5974674at2"/>
<dbReference type="SUPFAM" id="SSF46785">
    <property type="entry name" value="Winged helix' DNA-binding domain"/>
    <property type="match status" value="1"/>
</dbReference>
<dbReference type="RefSeq" id="WP_034849778.1">
    <property type="nucleotide sequence ID" value="NZ_JANX01001073.1"/>
</dbReference>
<protein>
    <recommendedName>
        <fullName evidence="4">HTH marR-type domain-containing protein</fullName>
    </recommendedName>
</protein>
<evidence type="ECO:0000256" key="1">
    <source>
        <dbReference type="ARBA" id="ARBA00023015"/>
    </source>
</evidence>
<dbReference type="PROSITE" id="PS50995">
    <property type="entry name" value="HTH_MARR_2"/>
    <property type="match status" value="1"/>
</dbReference>
<name>A0A0A0CUD1_9PROT</name>
<dbReference type="GO" id="GO:0003677">
    <property type="term" value="F:DNA binding"/>
    <property type="evidence" value="ECO:0007669"/>
    <property type="project" value="UniProtKB-KW"/>
</dbReference>
<proteinExistence type="predicted"/>
<comment type="caution">
    <text evidence="5">The sequence shown here is derived from an EMBL/GenBank/DDBJ whole genome shotgun (WGS) entry which is preliminary data.</text>
</comment>
<reference evidence="5 6" key="1">
    <citation type="submission" date="2014-01" db="EMBL/GenBank/DDBJ databases">
        <title>Genome sequence determination for a cystic fibrosis isolate, Inquilinus limosus.</title>
        <authorList>
            <person name="Pino M."/>
            <person name="Di Conza J."/>
            <person name="Gutkind G."/>
        </authorList>
    </citation>
    <scope>NUCLEOTIDE SEQUENCE [LARGE SCALE GENOMIC DNA]</scope>
    <source>
        <strain evidence="5 6">MP06</strain>
    </source>
</reference>
<evidence type="ECO:0000313" key="5">
    <source>
        <dbReference type="EMBL" id="KGM30076.1"/>
    </source>
</evidence>
<dbReference type="InterPro" id="IPR000835">
    <property type="entry name" value="HTH_MarR-typ"/>
</dbReference>
<keyword evidence="2" id="KW-0238">DNA-binding</keyword>
<dbReference type="PANTHER" id="PTHR33164:SF64">
    <property type="entry name" value="TRANSCRIPTIONAL REGULATOR SLYA"/>
    <property type="match status" value="1"/>
</dbReference>
<dbReference type="Proteomes" id="UP000029995">
    <property type="component" value="Unassembled WGS sequence"/>
</dbReference>
<accession>A0A0A0CUD1</accession>
<dbReference type="InterPro" id="IPR039422">
    <property type="entry name" value="MarR/SlyA-like"/>
</dbReference>
<dbReference type="PANTHER" id="PTHR33164">
    <property type="entry name" value="TRANSCRIPTIONAL REGULATOR, MARR FAMILY"/>
    <property type="match status" value="1"/>
</dbReference>
<dbReference type="Pfam" id="PF01047">
    <property type="entry name" value="MarR"/>
    <property type="match status" value="1"/>
</dbReference>
<dbReference type="EMBL" id="JANX01001073">
    <property type="protein sequence ID" value="KGM30076.1"/>
    <property type="molecule type" value="Genomic_DNA"/>
</dbReference>
<dbReference type="SMART" id="SM00347">
    <property type="entry name" value="HTH_MARR"/>
    <property type="match status" value="1"/>
</dbReference>
<dbReference type="GO" id="GO:0003700">
    <property type="term" value="F:DNA-binding transcription factor activity"/>
    <property type="evidence" value="ECO:0007669"/>
    <property type="project" value="InterPro"/>
</dbReference>
<dbReference type="Gene3D" id="1.10.10.10">
    <property type="entry name" value="Winged helix-like DNA-binding domain superfamily/Winged helix DNA-binding domain"/>
    <property type="match status" value="1"/>
</dbReference>
<evidence type="ECO:0000313" key="6">
    <source>
        <dbReference type="Proteomes" id="UP000029995"/>
    </source>
</evidence>
<dbReference type="GO" id="GO:0006950">
    <property type="term" value="P:response to stress"/>
    <property type="evidence" value="ECO:0007669"/>
    <property type="project" value="TreeGrafter"/>
</dbReference>
<evidence type="ECO:0000256" key="3">
    <source>
        <dbReference type="ARBA" id="ARBA00023163"/>
    </source>
</evidence>
<keyword evidence="1" id="KW-0805">Transcription regulation</keyword>
<dbReference type="AlphaFoldDB" id="A0A0A0CUD1"/>
<feature type="domain" description="HTH marR-type" evidence="4">
    <location>
        <begin position="7"/>
        <end position="145"/>
    </location>
</feature>